<sequence length="176" mass="19091">STHNPNFTATAQAQPPGGVEPATQFSSLANAFGRRLLVGTTTALAVALGGNLGGITTFLLGFEPDPSRKLKLDVVYPVNGFKRCFDTTNGFEFVYPSTWVGDQRLLYRAAERAEKERLLDFPPVQDRVRPQQIMREPIVAFGPPGSNGELNVSVIVAPVPTNFTIEKFGEPTQVGQ</sequence>
<proteinExistence type="predicted"/>
<evidence type="ECO:0000259" key="2">
    <source>
        <dbReference type="Pfam" id="PF01789"/>
    </source>
</evidence>
<dbReference type="InterPro" id="IPR002683">
    <property type="entry name" value="PsbP_C"/>
</dbReference>
<dbReference type="PANTHER" id="PTHR31407">
    <property type="match status" value="1"/>
</dbReference>
<dbReference type="OMA" id="YHYLTIP"/>
<keyword evidence="1" id="KW-0812">Transmembrane</keyword>
<dbReference type="EMBL" id="JAHRHJ020000001">
    <property type="protein sequence ID" value="KAH9328454.1"/>
    <property type="molecule type" value="Genomic_DNA"/>
</dbReference>
<evidence type="ECO:0000313" key="4">
    <source>
        <dbReference type="Proteomes" id="UP000824469"/>
    </source>
</evidence>
<dbReference type="GO" id="GO:0019898">
    <property type="term" value="C:extrinsic component of membrane"/>
    <property type="evidence" value="ECO:0007669"/>
    <property type="project" value="InterPro"/>
</dbReference>
<feature type="transmembrane region" description="Helical" evidence="1">
    <location>
        <begin position="36"/>
        <end position="62"/>
    </location>
</feature>
<name>A0AA38GT72_TAXCH</name>
<feature type="domain" description="PsbP C-terminal" evidence="2">
    <location>
        <begin position="80"/>
        <end position="176"/>
    </location>
</feature>
<reference evidence="3 4" key="1">
    <citation type="journal article" date="2021" name="Nat. Plants">
        <title>The Taxus genome provides insights into paclitaxel biosynthesis.</title>
        <authorList>
            <person name="Xiong X."/>
            <person name="Gou J."/>
            <person name="Liao Q."/>
            <person name="Li Y."/>
            <person name="Zhou Q."/>
            <person name="Bi G."/>
            <person name="Li C."/>
            <person name="Du R."/>
            <person name="Wang X."/>
            <person name="Sun T."/>
            <person name="Guo L."/>
            <person name="Liang H."/>
            <person name="Lu P."/>
            <person name="Wu Y."/>
            <person name="Zhang Z."/>
            <person name="Ro D.K."/>
            <person name="Shang Y."/>
            <person name="Huang S."/>
            <person name="Yan J."/>
        </authorList>
    </citation>
    <scope>NUCLEOTIDE SEQUENCE [LARGE SCALE GENOMIC DNA]</scope>
    <source>
        <strain evidence="3">Ta-2019</strain>
    </source>
</reference>
<dbReference type="GO" id="GO:0009654">
    <property type="term" value="C:photosystem II oxygen evolving complex"/>
    <property type="evidence" value="ECO:0007669"/>
    <property type="project" value="InterPro"/>
</dbReference>
<dbReference type="PANTHER" id="PTHR31407:SF16">
    <property type="entry name" value="PSBP DOMAIN-CONTAINING PROTEIN 7, CHLOROPLASTIC"/>
    <property type="match status" value="1"/>
</dbReference>
<dbReference type="AlphaFoldDB" id="A0AA38GT72"/>
<dbReference type="GO" id="GO:0015979">
    <property type="term" value="P:photosynthesis"/>
    <property type="evidence" value="ECO:0007669"/>
    <property type="project" value="InterPro"/>
</dbReference>
<dbReference type="Proteomes" id="UP000824469">
    <property type="component" value="Unassembled WGS sequence"/>
</dbReference>
<keyword evidence="1" id="KW-1133">Transmembrane helix</keyword>
<dbReference type="Gene3D" id="3.40.1000.10">
    <property type="entry name" value="Mog1/PsbP, alpha/beta/alpha sandwich"/>
    <property type="match status" value="1"/>
</dbReference>
<dbReference type="SUPFAM" id="SSF55724">
    <property type="entry name" value="Mog1p/PsbP-like"/>
    <property type="match status" value="1"/>
</dbReference>
<dbReference type="GO" id="GO:0005509">
    <property type="term" value="F:calcium ion binding"/>
    <property type="evidence" value="ECO:0007669"/>
    <property type="project" value="InterPro"/>
</dbReference>
<feature type="non-terminal residue" evidence="3">
    <location>
        <position position="176"/>
    </location>
</feature>
<evidence type="ECO:0000313" key="3">
    <source>
        <dbReference type="EMBL" id="KAH9328454.1"/>
    </source>
</evidence>
<evidence type="ECO:0000256" key="1">
    <source>
        <dbReference type="SAM" id="Phobius"/>
    </source>
</evidence>
<dbReference type="InterPro" id="IPR016123">
    <property type="entry name" value="Mog1/PsbP_a/b/a-sand"/>
</dbReference>
<gene>
    <name evidence="3" type="ORF">KI387_000562</name>
</gene>
<organism evidence="3 4">
    <name type="scientific">Taxus chinensis</name>
    <name type="common">Chinese yew</name>
    <name type="synonym">Taxus wallichiana var. chinensis</name>
    <dbReference type="NCBI Taxonomy" id="29808"/>
    <lineage>
        <taxon>Eukaryota</taxon>
        <taxon>Viridiplantae</taxon>
        <taxon>Streptophyta</taxon>
        <taxon>Embryophyta</taxon>
        <taxon>Tracheophyta</taxon>
        <taxon>Spermatophyta</taxon>
        <taxon>Pinopsida</taxon>
        <taxon>Pinidae</taxon>
        <taxon>Conifers II</taxon>
        <taxon>Cupressales</taxon>
        <taxon>Taxaceae</taxon>
        <taxon>Taxus</taxon>
    </lineage>
</organism>
<keyword evidence="1" id="KW-0472">Membrane</keyword>
<dbReference type="Pfam" id="PF01789">
    <property type="entry name" value="PsbP"/>
    <property type="match status" value="1"/>
</dbReference>
<comment type="caution">
    <text evidence="3">The sequence shown here is derived from an EMBL/GenBank/DDBJ whole genome shotgun (WGS) entry which is preliminary data.</text>
</comment>
<feature type="non-terminal residue" evidence="3">
    <location>
        <position position="1"/>
    </location>
</feature>
<protein>
    <recommendedName>
        <fullName evidence="2">PsbP C-terminal domain-containing protein</fullName>
    </recommendedName>
</protein>
<keyword evidence="4" id="KW-1185">Reference proteome</keyword>
<accession>A0AA38GT72</accession>